<gene>
    <name evidence="2" type="ORF">EMCG_05698</name>
</gene>
<proteinExistence type="predicted"/>
<name>A0A0G2IDM9_9EURO</name>
<protein>
    <submittedName>
        <fullName evidence="2">Uncharacterized protein</fullName>
    </submittedName>
</protein>
<reference evidence="3" key="1">
    <citation type="journal article" date="2015" name="PLoS Genet.">
        <title>The dynamic genome and transcriptome of the human fungal pathogen Blastomyces and close relative Emmonsia.</title>
        <authorList>
            <person name="Munoz J.F."/>
            <person name="Gauthier G.M."/>
            <person name="Desjardins C.A."/>
            <person name="Gallo J.E."/>
            <person name="Holder J."/>
            <person name="Sullivan T.D."/>
            <person name="Marty A.J."/>
            <person name="Carmen J.C."/>
            <person name="Chen Z."/>
            <person name="Ding L."/>
            <person name="Gujja S."/>
            <person name="Magrini V."/>
            <person name="Misas E."/>
            <person name="Mitreva M."/>
            <person name="Priest M."/>
            <person name="Saif S."/>
            <person name="Whiston E.A."/>
            <person name="Young S."/>
            <person name="Zeng Q."/>
            <person name="Goldman W.E."/>
            <person name="Mardis E.R."/>
            <person name="Taylor J.W."/>
            <person name="McEwen J.G."/>
            <person name="Clay O.K."/>
            <person name="Klein B.S."/>
            <person name="Cuomo C.A."/>
        </authorList>
    </citation>
    <scope>NUCLEOTIDE SEQUENCE [LARGE SCALE GENOMIC DNA]</scope>
    <source>
        <strain evidence="3">UAMH 3008</strain>
    </source>
</reference>
<evidence type="ECO:0000313" key="3">
    <source>
        <dbReference type="Proteomes" id="UP000034164"/>
    </source>
</evidence>
<organism evidence="2 3">
    <name type="scientific">[Emmonsia] crescens</name>
    <dbReference type="NCBI Taxonomy" id="73230"/>
    <lineage>
        <taxon>Eukaryota</taxon>
        <taxon>Fungi</taxon>
        <taxon>Dikarya</taxon>
        <taxon>Ascomycota</taxon>
        <taxon>Pezizomycotina</taxon>
        <taxon>Eurotiomycetes</taxon>
        <taxon>Eurotiomycetidae</taxon>
        <taxon>Onygenales</taxon>
        <taxon>Ajellomycetaceae</taxon>
        <taxon>Emergomyces</taxon>
    </lineage>
</organism>
<dbReference type="AlphaFoldDB" id="A0A0G2IDM9"/>
<dbReference type="VEuPathDB" id="FungiDB:EMCG_05698"/>
<dbReference type="EMBL" id="LCZI01000070">
    <property type="protein sequence ID" value="KKZ68663.1"/>
    <property type="molecule type" value="Genomic_DNA"/>
</dbReference>
<dbReference type="Proteomes" id="UP000034164">
    <property type="component" value="Unassembled WGS sequence"/>
</dbReference>
<evidence type="ECO:0000256" key="1">
    <source>
        <dbReference type="SAM" id="MobiDB-lite"/>
    </source>
</evidence>
<evidence type="ECO:0000313" key="2">
    <source>
        <dbReference type="EMBL" id="KKZ68663.1"/>
    </source>
</evidence>
<sequence length="208" mass="23523">MADSNALKPFTIKAQGPHHGDSNNYEKELLAQLKDIPRDASTLLIKESSPSEAEWSLLGNLFNSVTDLEVELGWEGVLNDGGMPQHWPLKWLLFSGACGEKRMRLRRVRLVTKNISLEALEILENDAMDTFIRMHLAMGKLKTVNIRSTNGCDLQFTDEVIIPNVRTKHPLLTVGEVFSGNNHKHFQLNIYTLRFKAPSQVRPMAEMD</sequence>
<accession>A0A0G2IDM9</accession>
<comment type="caution">
    <text evidence="2">The sequence shown here is derived from an EMBL/GenBank/DDBJ whole genome shotgun (WGS) entry which is preliminary data.</text>
</comment>
<feature type="region of interest" description="Disordered" evidence="1">
    <location>
        <begin position="1"/>
        <end position="21"/>
    </location>
</feature>
<dbReference type="OrthoDB" id="4579491at2759"/>